<evidence type="ECO:0000313" key="11">
    <source>
        <dbReference type="EMBL" id="NGZ89814.1"/>
    </source>
</evidence>
<dbReference type="GO" id="GO:0042158">
    <property type="term" value="P:lipoprotein biosynthetic process"/>
    <property type="evidence" value="ECO:0007669"/>
    <property type="project" value="UniProtKB-UniRule"/>
</dbReference>
<feature type="transmembrane region" description="Helical" evidence="9">
    <location>
        <begin position="504"/>
        <end position="522"/>
    </location>
</feature>
<comment type="pathway">
    <text evidence="9">Protein modification; lipoprotein biosynthesis (N-acyl transfer).</text>
</comment>
<protein>
    <recommendedName>
        <fullName evidence="9">Apolipoprotein N-acyltransferase</fullName>
        <shortName evidence="9">ALP N-acyltransferase</shortName>
        <ecNumber evidence="9">2.3.1.269</ecNumber>
    </recommendedName>
</protein>
<evidence type="ECO:0000256" key="2">
    <source>
        <dbReference type="ARBA" id="ARBA00010065"/>
    </source>
</evidence>
<dbReference type="SUPFAM" id="SSF56317">
    <property type="entry name" value="Carbon-nitrogen hydrolase"/>
    <property type="match status" value="1"/>
</dbReference>
<dbReference type="PANTHER" id="PTHR38686">
    <property type="entry name" value="APOLIPOPROTEIN N-ACYLTRANSFERASE"/>
    <property type="match status" value="1"/>
</dbReference>
<evidence type="ECO:0000256" key="1">
    <source>
        <dbReference type="ARBA" id="ARBA00004651"/>
    </source>
</evidence>
<accession>A0A967ACM3</accession>
<dbReference type="InterPro" id="IPR003010">
    <property type="entry name" value="C-N_Hydrolase"/>
</dbReference>
<comment type="function">
    <text evidence="9">Catalyzes the phospholipid dependent N-acylation of the N-terminal cysteine of apolipoprotein, the last step in lipoprotein maturation.</text>
</comment>
<evidence type="ECO:0000256" key="9">
    <source>
        <dbReference type="HAMAP-Rule" id="MF_01148"/>
    </source>
</evidence>
<keyword evidence="3 9" id="KW-1003">Cell membrane</keyword>
<sequence>MKKTLLALLSGFLLALAWPTYGFAGFIFIAFVPLFLVEYFSKLEINKRRGLKIFGFAYLSFFIWNALTTNWLYYSDVFGMAFAILVNSLLMALVFWVYHQISKRVQFTASASFFVAIWLAFEELHLHWDFSWPWLNLGNVFANHTSWIQWYEYTGSFGGSLWVLLVNLMLFKGLILFLQHQDKHILTRTGIRFLFLIGLPILISIFIKKNLDEPVDEIEILAVQPNIDPYAEKYNTKDGRTGQLIEKLIEDQLSSTTQLLLLPETVFANGTRLAQYQVSEAHRFSQKLVAKHPNLAVLGGISAYDLINDETKIHSQTNLHPNGFWYNDYNAAFFEEQGRQPSFYLKSKLVVGVENFPFKSVLEPILGNVMLDLGGTVAMKTTQDERSVFTTSEGVKLAPIICYESVYGEFVTGYVKNGAAVLSIMTNDAWWDETQGHKQHWAYAKLRAIETRRAVARSANTGISGFIDQDGTELKKTSYDEPTSIKANLPIYDTTTFYVTHGDFIPRITKFLLIFIFLFAVIKHKREGIKR</sequence>
<dbReference type="RefSeq" id="WP_166400076.1">
    <property type="nucleotide sequence ID" value="NZ_JAANAS010000043.1"/>
</dbReference>
<keyword evidence="12" id="KW-1185">Reference proteome</keyword>
<dbReference type="InterPro" id="IPR004563">
    <property type="entry name" value="Apolipo_AcylTrfase"/>
</dbReference>
<reference evidence="11" key="1">
    <citation type="submission" date="2020-03" db="EMBL/GenBank/DDBJ databases">
        <title>Psychroflexus Maritimus sp. nov., isolate from marine sediment.</title>
        <authorList>
            <person name="Zhong Y.-L."/>
        </authorList>
    </citation>
    <scope>NUCLEOTIDE SEQUENCE</scope>
    <source>
        <strain evidence="11">C1</strain>
    </source>
</reference>
<dbReference type="AlphaFoldDB" id="A0A967ACM3"/>
<evidence type="ECO:0000256" key="3">
    <source>
        <dbReference type="ARBA" id="ARBA00022475"/>
    </source>
</evidence>
<dbReference type="NCBIfam" id="TIGR00546">
    <property type="entry name" value="lnt"/>
    <property type="match status" value="1"/>
</dbReference>
<dbReference type="InterPro" id="IPR036526">
    <property type="entry name" value="C-N_Hydrolase_sf"/>
</dbReference>
<feature type="transmembrane region" description="Helical" evidence="9">
    <location>
        <begin position="105"/>
        <end position="121"/>
    </location>
</feature>
<feature type="transmembrane region" description="Helical" evidence="9">
    <location>
        <begin position="190"/>
        <end position="207"/>
    </location>
</feature>
<dbReference type="Proteomes" id="UP000643701">
    <property type="component" value="Unassembled WGS sequence"/>
</dbReference>
<dbReference type="PROSITE" id="PS50263">
    <property type="entry name" value="CN_HYDROLASE"/>
    <property type="match status" value="1"/>
</dbReference>
<evidence type="ECO:0000259" key="10">
    <source>
        <dbReference type="PROSITE" id="PS50263"/>
    </source>
</evidence>
<dbReference type="Gene3D" id="3.60.110.10">
    <property type="entry name" value="Carbon-nitrogen hydrolase"/>
    <property type="match status" value="1"/>
</dbReference>
<dbReference type="GO" id="GO:0005886">
    <property type="term" value="C:plasma membrane"/>
    <property type="evidence" value="ECO:0007669"/>
    <property type="project" value="UniProtKB-SubCell"/>
</dbReference>
<dbReference type="InterPro" id="IPR045378">
    <property type="entry name" value="LNT_N"/>
</dbReference>
<dbReference type="EC" id="2.3.1.269" evidence="9"/>
<keyword evidence="4 9" id="KW-0808">Transferase</keyword>
<dbReference type="Pfam" id="PF00795">
    <property type="entry name" value="CN_hydrolase"/>
    <property type="match status" value="1"/>
</dbReference>
<keyword evidence="5 9" id="KW-0812">Transmembrane</keyword>
<evidence type="ECO:0000256" key="7">
    <source>
        <dbReference type="ARBA" id="ARBA00023136"/>
    </source>
</evidence>
<evidence type="ECO:0000256" key="4">
    <source>
        <dbReference type="ARBA" id="ARBA00022679"/>
    </source>
</evidence>
<proteinExistence type="inferred from homology"/>
<dbReference type="HAMAP" id="MF_01148">
    <property type="entry name" value="Lnt"/>
    <property type="match status" value="1"/>
</dbReference>
<evidence type="ECO:0000256" key="8">
    <source>
        <dbReference type="ARBA" id="ARBA00023315"/>
    </source>
</evidence>
<organism evidence="11 12">
    <name type="scientific">Psychroflexus maritimus</name>
    <dbReference type="NCBI Taxonomy" id="2714865"/>
    <lineage>
        <taxon>Bacteria</taxon>
        <taxon>Pseudomonadati</taxon>
        <taxon>Bacteroidota</taxon>
        <taxon>Flavobacteriia</taxon>
        <taxon>Flavobacteriales</taxon>
        <taxon>Flavobacteriaceae</taxon>
        <taxon>Psychroflexus</taxon>
    </lineage>
</organism>
<keyword evidence="6 9" id="KW-1133">Transmembrane helix</keyword>
<comment type="subcellular location">
    <subcellularLocation>
        <location evidence="1 9">Cell membrane</location>
        <topology evidence="1 9">Multi-pass membrane protein</topology>
    </subcellularLocation>
</comment>
<feature type="transmembrane region" description="Helical" evidence="9">
    <location>
        <begin position="80"/>
        <end position="98"/>
    </location>
</feature>
<dbReference type="PANTHER" id="PTHR38686:SF1">
    <property type="entry name" value="APOLIPOPROTEIN N-ACYLTRANSFERASE"/>
    <property type="match status" value="1"/>
</dbReference>
<feature type="domain" description="CN hydrolase" evidence="10">
    <location>
        <begin position="223"/>
        <end position="491"/>
    </location>
</feature>
<keyword evidence="7 9" id="KW-0472">Membrane</keyword>
<dbReference type="Pfam" id="PF20154">
    <property type="entry name" value="LNT_N"/>
    <property type="match status" value="1"/>
</dbReference>
<keyword evidence="8 9" id="KW-0012">Acyltransferase</keyword>
<dbReference type="GO" id="GO:0016410">
    <property type="term" value="F:N-acyltransferase activity"/>
    <property type="evidence" value="ECO:0007669"/>
    <property type="project" value="UniProtKB-UniRule"/>
</dbReference>
<feature type="transmembrane region" description="Helical" evidence="9">
    <location>
        <begin position="55"/>
        <end position="74"/>
    </location>
</feature>
<comment type="similarity">
    <text evidence="2 9">Belongs to the CN hydrolase family. Apolipoprotein N-acyltransferase subfamily.</text>
</comment>
<feature type="transmembrane region" description="Helical" evidence="9">
    <location>
        <begin position="159"/>
        <end position="178"/>
    </location>
</feature>
<evidence type="ECO:0000313" key="12">
    <source>
        <dbReference type="Proteomes" id="UP000643701"/>
    </source>
</evidence>
<gene>
    <name evidence="9 11" type="primary">lnt</name>
    <name evidence="11" type="ORF">G7034_06055</name>
</gene>
<comment type="catalytic activity">
    <reaction evidence="9">
        <text>N-terminal S-1,2-diacyl-sn-glyceryl-L-cysteinyl-[lipoprotein] + a glycerophospholipid = N-acyl-S-1,2-diacyl-sn-glyceryl-L-cysteinyl-[lipoprotein] + a 2-acyl-sn-glycero-3-phospholipid + H(+)</text>
        <dbReference type="Rhea" id="RHEA:48228"/>
        <dbReference type="Rhea" id="RHEA-COMP:14681"/>
        <dbReference type="Rhea" id="RHEA-COMP:14684"/>
        <dbReference type="ChEBI" id="CHEBI:15378"/>
        <dbReference type="ChEBI" id="CHEBI:136912"/>
        <dbReference type="ChEBI" id="CHEBI:140656"/>
        <dbReference type="ChEBI" id="CHEBI:140657"/>
        <dbReference type="ChEBI" id="CHEBI:140660"/>
        <dbReference type="EC" id="2.3.1.269"/>
    </reaction>
</comment>
<dbReference type="EMBL" id="JAANAS010000043">
    <property type="protein sequence ID" value="NGZ89814.1"/>
    <property type="molecule type" value="Genomic_DNA"/>
</dbReference>
<dbReference type="CDD" id="cd07571">
    <property type="entry name" value="ALP_N-acyl_transferase"/>
    <property type="match status" value="1"/>
</dbReference>
<comment type="caution">
    <text evidence="11">The sequence shown here is derived from an EMBL/GenBank/DDBJ whole genome shotgun (WGS) entry which is preliminary data.</text>
</comment>
<name>A0A967ACM3_9FLAO</name>
<evidence type="ECO:0000256" key="6">
    <source>
        <dbReference type="ARBA" id="ARBA00022989"/>
    </source>
</evidence>
<evidence type="ECO:0000256" key="5">
    <source>
        <dbReference type="ARBA" id="ARBA00022692"/>
    </source>
</evidence>